<reference evidence="1" key="1">
    <citation type="journal article" date="2021" name="PeerJ">
        <title>Extensive microbial diversity within the chicken gut microbiome revealed by metagenomics and culture.</title>
        <authorList>
            <person name="Gilroy R."/>
            <person name="Ravi A."/>
            <person name="Getino M."/>
            <person name="Pursley I."/>
            <person name="Horton D.L."/>
            <person name="Alikhan N.F."/>
            <person name="Baker D."/>
            <person name="Gharbi K."/>
            <person name="Hall N."/>
            <person name="Watson M."/>
            <person name="Adriaenssens E.M."/>
            <person name="Foster-Nyarko E."/>
            <person name="Jarju S."/>
            <person name="Secka A."/>
            <person name="Antonio M."/>
            <person name="Oren A."/>
            <person name="Chaudhuri R.R."/>
            <person name="La Ragione R."/>
            <person name="Hildebrand F."/>
            <person name="Pallen M.J."/>
        </authorList>
    </citation>
    <scope>NUCLEOTIDE SEQUENCE</scope>
    <source>
        <strain evidence="1">ChiHecec2B26-446</strain>
    </source>
</reference>
<organism evidence="1 2">
    <name type="scientific">Candidatus Desulfovibrio intestinipullorum</name>
    <dbReference type="NCBI Taxonomy" id="2838536"/>
    <lineage>
        <taxon>Bacteria</taxon>
        <taxon>Pseudomonadati</taxon>
        <taxon>Thermodesulfobacteriota</taxon>
        <taxon>Desulfovibrionia</taxon>
        <taxon>Desulfovibrionales</taxon>
        <taxon>Desulfovibrionaceae</taxon>
        <taxon>Desulfovibrio</taxon>
    </lineage>
</organism>
<dbReference type="AlphaFoldDB" id="A0A9D1PXJ5"/>
<sequence length="282" mass="31587">MPLAPLPAWAQSQAQDTTQDRAQIVLSAQSQTQARSQTQAEEQIFPWTCRSLPKAPADGPLMTFRPVVPHRELQGEWISSLEPRRLLDIREEHFSLQGTGRNLRGTIQEEGPQLTLTLEDGTQCRVHWQLLGDGRLALNSGQDLLHRRGEPALPTTTVRTFGNEQCRFTVTLPGVLPMEEAEDGVRIYSVERDAAMQILSGVTSKSAHDFAKAIATQLGSTDFKPVDNEQNAYTFTATVHNIPILQYIVKEGKQYLHISLMGQYNKLVSYLKYVKIVPPKDQ</sequence>
<reference evidence="1" key="2">
    <citation type="submission" date="2021-04" db="EMBL/GenBank/DDBJ databases">
        <authorList>
            <person name="Gilroy R."/>
        </authorList>
    </citation>
    <scope>NUCLEOTIDE SEQUENCE</scope>
    <source>
        <strain evidence="1">ChiHecec2B26-446</strain>
    </source>
</reference>
<protein>
    <submittedName>
        <fullName evidence="1">Uncharacterized protein</fullName>
    </submittedName>
</protein>
<proteinExistence type="predicted"/>
<comment type="caution">
    <text evidence="1">The sequence shown here is derived from an EMBL/GenBank/DDBJ whole genome shotgun (WGS) entry which is preliminary data.</text>
</comment>
<dbReference type="EMBL" id="DXHV01000084">
    <property type="protein sequence ID" value="HIW01617.1"/>
    <property type="molecule type" value="Genomic_DNA"/>
</dbReference>
<evidence type="ECO:0000313" key="1">
    <source>
        <dbReference type="EMBL" id="HIW01617.1"/>
    </source>
</evidence>
<gene>
    <name evidence="1" type="ORF">H9894_10605</name>
</gene>
<evidence type="ECO:0000313" key="2">
    <source>
        <dbReference type="Proteomes" id="UP000886752"/>
    </source>
</evidence>
<name>A0A9D1PXJ5_9BACT</name>
<accession>A0A9D1PXJ5</accession>
<dbReference type="Proteomes" id="UP000886752">
    <property type="component" value="Unassembled WGS sequence"/>
</dbReference>